<proteinExistence type="predicted"/>
<name>A0A418SY02_9RHOB</name>
<dbReference type="Proteomes" id="UP000284202">
    <property type="component" value="Unassembled WGS sequence"/>
</dbReference>
<dbReference type="SUPFAM" id="SSF54285">
    <property type="entry name" value="MoaD/ThiS"/>
    <property type="match status" value="1"/>
</dbReference>
<dbReference type="OrthoDB" id="9156098at2"/>
<dbReference type="Gene3D" id="3.10.20.30">
    <property type="match status" value="1"/>
</dbReference>
<dbReference type="Pfam" id="PF02597">
    <property type="entry name" value="ThiS"/>
    <property type="match status" value="1"/>
</dbReference>
<evidence type="ECO:0000313" key="2">
    <source>
        <dbReference type="Proteomes" id="UP000284202"/>
    </source>
</evidence>
<gene>
    <name evidence="1" type="ORF">D3P04_08670</name>
</gene>
<dbReference type="InterPro" id="IPR016155">
    <property type="entry name" value="Mopterin_synth/thiamin_S_b"/>
</dbReference>
<dbReference type="EMBL" id="QZCG01000005">
    <property type="protein sequence ID" value="RJE85816.1"/>
    <property type="molecule type" value="Genomic_DNA"/>
</dbReference>
<dbReference type="PANTHER" id="PTHR38031">
    <property type="entry name" value="SULFUR CARRIER PROTEIN SLR0821-RELATED"/>
    <property type="match status" value="1"/>
</dbReference>
<sequence>MGDRVMSIVIELPTTLRPFASGEAQVALNDHASFNEALDSLIARHPRLKSRLVTGSGTVYDFVSVFVNDRRVGPDEFPEITLGDGDVVTLVPAMAGG</sequence>
<organism evidence="1 2">
    <name type="scientific">Paracoccus onubensis</name>
    <dbReference type="NCBI Taxonomy" id="1675788"/>
    <lineage>
        <taxon>Bacteria</taxon>
        <taxon>Pseudomonadati</taxon>
        <taxon>Pseudomonadota</taxon>
        <taxon>Alphaproteobacteria</taxon>
        <taxon>Rhodobacterales</taxon>
        <taxon>Paracoccaceae</taxon>
        <taxon>Paracoccus</taxon>
    </lineage>
</organism>
<dbReference type="AlphaFoldDB" id="A0A418SY02"/>
<dbReference type="InterPro" id="IPR003749">
    <property type="entry name" value="ThiS/MoaD-like"/>
</dbReference>
<protein>
    <submittedName>
        <fullName evidence="1">Molybdopterin synthase sulfur carrier subunit</fullName>
    </submittedName>
</protein>
<dbReference type="InterPro" id="IPR052045">
    <property type="entry name" value="Sulfur_Carrier/Prot_Modifier"/>
</dbReference>
<accession>A0A418SY02</accession>
<reference evidence="2" key="1">
    <citation type="submission" date="2018-09" db="EMBL/GenBank/DDBJ databases">
        <title>Acidovorax cavernicola nov. sp. isolated from Gruta de las Maravillas (Aracena, Spain).</title>
        <authorList>
            <person name="Jurado V."/>
            <person name="Gutierrez-Patricio S."/>
            <person name="Gonzalez-Pimentel J.L."/>
            <person name="Miller A.Z."/>
            <person name="Laiz L."/>
            <person name="Saiz-Jimenez C."/>
        </authorList>
    </citation>
    <scope>NUCLEOTIDE SEQUENCE [LARGE SCALE GENOMIC DNA]</scope>
    <source>
        <strain evidence="2">1011MAR3C25</strain>
    </source>
</reference>
<dbReference type="InterPro" id="IPR012675">
    <property type="entry name" value="Beta-grasp_dom_sf"/>
</dbReference>
<evidence type="ECO:0000313" key="1">
    <source>
        <dbReference type="EMBL" id="RJE85816.1"/>
    </source>
</evidence>
<keyword evidence="2" id="KW-1185">Reference proteome</keyword>
<comment type="caution">
    <text evidence="1">The sequence shown here is derived from an EMBL/GenBank/DDBJ whole genome shotgun (WGS) entry which is preliminary data.</text>
</comment>
<dbReference type="PANTHER" id="PTHR38031:SF1">
    <property type="entry name" value="SULFUR CARRIER PROTEIN CYSO"/>
    <property type="match status" value="1"/>
</dbReference>